<gene>
    <name evidence="9" type="ORF">GSONMT00070235001</name>
</gene>
<feature type="domain" description="Ig-like" evidence="8">
    <location>
        <begin position="271"/>
        <end position="356"/>
    </location>
</feature>
<dbReference type="SUPFAM" id="SSF48726">
    <property type="entry name" value="Immunoglobulin"/>
    <property type="match status" value="4"/>
</dbReference>
<feature type="region of interest" description="Disordered" evidence="7">
    <location>
        <begin position="450"/>
        <end position="469"/>
    </location>
</feature>
<dbReference type="PANTHER" id="PTHR47633:SF3">
    <property type="entry name" value="STRIATED MUSCLE PREFERENTIALLY EXPRESSED PROTEIN KINASE"/>
    <property type="match status" value="1"/>
</dbReference>
<dbReference type="FunFam" id="2.60.40.10:FF:000080">
    <property type="entry name" value="Myosin light chain kinase, smooth muscle"/>
    <property type="match status" value="1"/>
</dbReference>
<sequence>MNPFGIKVEPFPTQKDLSLKGFANRDGRRTILELFFSKNVVTSFTPHKYIFYIASTLICLFTWRRDNIKIQNSLNYGIKVEGERYSLFIKCAKPSDAGTYCVTAANEAGKTSSSATLSIKPEPMQELQGTICVPRDISSPITSDEEYLSPMEEGMDFGSPEPRKIIDTRFKEPPAFQVTMNDQEVIEGQQVTMSVRISGQPKPMLYWLRDRMTIKTDLRHTVRETEDGTFEMTINSPQKLDTGVYTCKIINEYGTKQCECKLEVKVPPVEPGLAIIRPVKDITADAGETVMFECHVIGPLDTDVDWLADGKLIQPALLNCKMHFDGKRCRLLLNSVHEDDSGMYTCKLTSAKEELTSSGQLKVIPSIEPLFTRKLDVLEVIEGRNARFDCKVSGTPPPRVSWGHFDHTLVESDDVRILQEGGRHSLIISHVTNEDEGFYTVIARNPHGDAESSAELYVQEPRPAISSQM</sequence>
<dbReference type="InterPro" id="IPR007110">
    <property type="entry name" value="Ig-like_dom"/>
</dbReference>
<evidence type="ECO:0000256" key="1">
    <source>
        <dbReference type="ARBA" id="ARBA00006692"/>
    </source>
</evidence>
<feature type="domain" description="Ig-like" evidence="8">
    <location>
        <begin position="365"/>
        <end position="457"/>
    </location>
</feature>
<dbReference type="Pfam" id="PF07679">
    <property type="entry name" value="I-set"/>
    <property type="match status" value="4"/>
</dbReference>
<feature type="domain" description="Ig-like" evidence="8">
    <location>
        <begin position="174"/>
        <end position="263"/>
    </location>
</feature>
<dbReference type="InterPro" id="IPR003599">
    <property type="entry name" value="Ig_sub"/>
</dbReference>
<keyword evidence="3" id="KW-0547">Nucleotide-binding</keyword>
<dbReference type="EMBL" id="FR904284">
    <property type="protein sequence ID" value="CDQ57268.1"/>
    <property type="molecule type" value="Genomic_DNA"/>
</dbReference>
<evidence type="ECO:0000256" key="5">
    <source>
        <dbReference type="ARBA" id="ARBA00023157"/>
    </source>
</evidence>
<evidence type="ECO:0000256" key="2">
    <source>
        <dbReference type="ARBA" id="ARBA00022737"/>
    </source>
</evidence>
<evidence type="ECO:0000256" key="7">
    <source>
        <dbReference type="SAM" id="MobiDB-lite"/>
    </source>
</evidence>
<comment type="similarity">
    <text evidence="1">Belongs to the protein kinase superfamily. CAMK Ser/Thr protein kinase family.</text>
</comment>
<dbReference type="GO" id="GO:0005524">
    <property type="term" value="F:ATP binding"/>
    <property type="evidence" value="ECO:0007669"/>
    <property type="project" value="UniProtKB-KW"/>
</dbReference>
<dbReference type="InterPro" id="IPR036179">
    <property type="entry name" value="Ig-like_dom_sf"/>
</dbReference>
<name>A0A060VQR2_ONCMY</name>
<reference evidence="9" key="2">
    <citation type="submission" date="2014-03" db="EMBL/GenBank/DDBJ databases">
        <authorList>
            <person name="Genoscope - CEA"/>
        </authorList>
    </citation>
    <scope>NUCLEOTIDE SEQUENCE</scope>
</reference>
<keyword evidence="4" id="KW-0067">ATP-binding</keyword>
<dbReference type="PROSITE" id="PS50835">
    <property type="entry name" value="IG_LIKE"/>
    <property type="match status" value="3"/>
</dbReference>
<reference evidence="9" key="1">
    <citation type="journal article" date="2014" name="Nat. Commun.">
        <title>The rainbow trout genome provides novel insights into evolution after whole-genome duplication in vertebrates.</title>
        <authorList>
            <person name="Berthelot C."/>
            <person name="Brunet F."/>
            <person name="Chalopin D."/>
            <person name="Juanchich A."/>
            <person name="Bernard M."/>
            <person name="Noel B."/>
            <person name="Bento P."/>
            <person name="Da Silva C."/>
            <person name="Labadie K."/>
            <person name="Alberti A."/>
            <person name="Aury J.M."/>
            <person name="Louis A."/>
            <person name="Dehais P."/>
            <person name="Bardou P."/>
            <person name="Montfort J."/>
            <person name="Klopp C."/>
            <person name="Cabau C."/>
            <person name="Gaspin C."/>
            <person name="Thorgaard G.H."/>
            <person name="Boussaha M."/>
            <person name="Quillet E."/>
            <person name="Guyomard R."/>
            <person name="Galiana D."/>
            <person name="Bobe J."/>
            <person name="Volff J.N."/>
            <person name="Genet C."/>
            <person name="Wincker P."/>
            <person name="Jaillon O."/>
            <person name="Roest Crollius H."/>
            <person name="Guiguen Y."/>
        </authorList>
    </citation>
    <scope>NUCLEOTIDE SEQUENCE [LARGE SCALE GENOMIC DNA]</scope>
</reference>
<dbReference type="InterPro" id="IPR013098">
    <property type="entry name" value="Ig_I-set"/>
</dbReference>
<evidence type="ECO:0000313" key="9">
    <source>
        <dbReference type="EMBL" id="CDQ57268.1"/>
    </source>
</evidence>
<dbReference type="STRING" id="8022.A0A060VQR2"/>
<protein>
    <recommendedName>
        <fullName evidence="8">Ig-like domain-containing protein</fullName>
    </recommendedName>
</protein>
<dbReference type="AlphaFoldDB" id="A0A060VQR2"/>
<dbReference type="InterPro" id="IPR013783">
    <property type="entry name" value="Ig-like_fold"/>
</dbReference>
<keyword evidence="6" id="KW-0393">Immunoglobulin domain</keyword>
<evidence type="ECO:0000256" key="3">
    <source>
        <dbReference type="ARBA" id="ARBA00022741"/>
    </source>
</evidence>
<dbReference type="SMART" id="SM00409">
    <property type="entry name" value="IG"/>
    <property type="match status" value="4"/>
</dbReference>
<evidence type="ECO:0000256" key="4">
    <source>
        <dbReference type="ARBA" id="ARBA00022840"/>
    </source>
</evidence>
<evidence type="ECO:0000259" key="8">
    <source>
        <dbReference type="PROSITE" id="PS50835"/>
    </source>
</evidence>
<dbReference type="SMART" id="SM00408">
    <property type="entry name" value="IGc2"/>
    <property type="match status" value="3"/>
</dbReference>
<keyword evidence="2" id="KW-0677">Repeat</keyword>
<dbReference type="FunFam" id="2.60.40.10:FF:000145">
    <property type="entry name" value="Myosin light chain kinase, smooth muscle"/>
    <property type="match status" value="1"/>
</dbReference>
<keyword evidence="5" id="KW-1015">Disulfide bond</keyword>
<accession>A0A060VQR2</accession>
<dbReference type="InterPro" id="IPR003598">
    <property type="entry name" value="Ig_sub2"/>
</dbReference>
<evidence type="ECO:0000256" key="6">
    <source>
        <dbReference type="ARBA" id="ARBA00023319"/>
    </source>
</evidence>
<organism evidence="9 10">
    <name type="scientific">Oncorhynchus mykiss</name>
    <name type="common">Rainbow trout</name>
    <name type="synonym">Salmo gairdneri</name>
    <dbReference type="NCBI Taxonomy" id="8022"/>
    <lineage>
        <taxon>Eukaryota</taxon>
        <taxon>Metazoa</taxon>
        <taxon>Chordata</taxon>
        <taxon>Craniata</taxon>
        <taxon>Vertebrata</taxon>
        <taxon>Euteleostomi</taxon>
        <taxon>Actinopterygii</taxon>
        <taxon>Neopterygii</taxon>
        <taxon>Teleostei</taxon>
        <taxon>Protacanthopterygii</taxon>
        <taxon>Salmoniformes</taxon>
        <taxon>Salmonidae</taxon>
        <taxon>Salmoninae</taxon>
        <taxon>Oncorhynchus</taxon>
    </lineage>
</organism>
<dbReference type="Gene3D" id="2.60.40.10">
    <property type="entry name" value="Immunoglobulins"/>
    <property type="match status" value="4"/>
</dbReference>
<proteinExistence type="inferred from homology"/>
<dbReference type="FunFam" id="2.60.40.10:FF:000513">
    <property type="entry name" value="striated muscle preferentially expressed protein kinase"/>
    <property type="match status" value="1"/>
</dbReference>
<dbReference type="PANTHER" id="PTHR47633">
    <property type="entry name" value="IMMUNOGLOBULIN"/>
    <property type="match status" value="1"/>
</dbReference>
<dbReference type="Proteomes" id="UP000193380">
    <property type="component" value="Unassembled WGS sequence"/>
</dbReference>
<dbReference type="PaxDb" id="8022-A0A060VQR2"/>
<evidence type="ECO:0000313" key="10">
    <source>
        <dbReference type="Proteomes" id="UP000193380"/>
    </source>
</evidence>